<dbReference type="Pfam" id="PF07690">
    <property type="entry name" value="MFS_1"/>
    <property type="match status" value="1"/>
</dbReference>
<feature type="transmembrane region" description="Helical" evidence="5">
    <location>
        <begin position="48"/>
        <end position="66"/>
    </location>
</feature>
<dbReference type="InterPro" id="IPR036259">
    <property type="entry name" value="MFS_trans_sf"/>
</dbReference>
<feature type="transmembrane region" description="Helical" evidence="5">
    <location>
        <begin position="20"/>
        <end position="42"/>
    </location>
</feature>
<evidence type="ECO:0000313" key="8">
    <source>
        <dbReference type="Proteomes" id="UP001296993"/>
    </source>
</evidence>
<dbReference type="InterPro" id="IPR011701">
    <property type="entry name" value="MFS"/>
</dbReference>
<feature type="transmembrane region" description="Helical" evidence="5">
    <location>
        <begin position="102"/>
        <end position="126"/>
    </location>
</feature>
<keyword evidence="8" id="KW-1185">Reference proteome</keyword>
<feature type="transmembrane region" description="Helical" evidence="5">
    <location>
        <begin position="138"/>
        <end position="161"/>
    </location>
</feature>
<name>A0ABS4X9U1_9MICC</name>
<feature type="transmembrane region" description="Helical" evidence="5">
    <location>
        <begin position="254"/>
        <end position="275"/>
    </location>
</feature>
<feature type="transmembrane region" description="Helical" evidence="5">
    <location>
        <begin position="167"/>
        <end position="187"/>
    </location>
</feature>
<evidence type="ECO:0000256" key="3">
    <source>
        <dbReference type="ARBA" id="ARBA00022989"/>
    </source>
</evidence>
<sequence>MKFGRYGELLRQPGVAPLLLVGMVARLPHAAVGMLLLLHLVNELDRDWGSAGLVVALMTIGIALGAPWRGRVVDMYGLRRALLPSILVEAVVWSIVPQVSFAWVLPLVFLGGLFSLPVFSVVRTALGVMTTGETRRSAFALDAMATELVFIVGPATAGIVATSLSTTIGMIGIAVAASLSGLALMILNPPTRSGQPGAVAKNANPHEERLAAEASLIASGPGGLANVEGELILAGSKSAKARVAARGKAFRNKFGWVSASVIAVFIAASGAGLVLSGTEVGMLALLDEKDSSSQLGIVFFFWCGASLVGGLIYGSLSRRISPIVLLLAMAVLTLPMAFASDTWSLALLSIPPGMLCAPVLSAASEWLTDLVAEKRRGEAMGWYGSALTSGTALGSPITGATVDSLGFAAAFIAVGCIGAAVSVAALVTQQVRRRRRARVRTRVSEIVGAQGQ</sequence>
<keyword evidence="4 5" id="KW-0472">Membrane</keyword>
<evidence type="ECO:0000259" key="6">
    <source>
        <dbReference type="PROSITE" id="PS50850"/>
    </source>
</evidence>
<protein>
    <submittedName>
        <fullName evidence="7">MFS family permease</fullName>
    </submittedName>
</protein>
<dbReference type="PANTHER" id="PTHR23542:SF1">
    <property type="entry name" value="MAJOR FACILITATOR SUPERFAMILY (MFS) PROFILE DOMAIN-CONTAINING PROTEIN"/>
    <property type="match status" value="1"/>
</dbReference>
<feature type="transmembrane region" description="Helical" evidence="5">
    <location>
        <begin position="295"/>
        <end position="313"/>
    </location>
</feature>
<gene>
    <name evidence="7" type="ORF">JOF47_000754</name>
</gene>
<evidence type="ECO:0000256" key="2">
    <source>
        <dbReference type="ARBA" id="ARBA00022692"/>
    </source>
</evidence>
<keyword evidence="3 5" id="KW-1133">Transmembrane helix</keyword>
<dbReference type="EMBL" id="JAGIOF010000001">
    <property type="protein sequence ID" value="MBP2385243.1"/>
    <property type="molecule type" value="Genomic_DNA"/>
</dbReference>
<evidence type="ECO:0000256" key="5">
    <source>
        <dbReference type="SAM" id="Phobius"/>
    </source>
</evidence>
<proteinExistence type="predicted"/>
<evidence type="ECO:0000256" key="4">
    <source>
        <dbReference type="ARBA" id="ARBA00023136"/>
    </source>
</evidence>
<accession>A0ABS4X9U1</accession>
<organism evidence="7 8">
    <name type="scientific">Paeniglutamicibacter kerguelensis</name>
    <dbReference type="NCBI Taxonomy" id="254788"/>
    <lineage>
        <taxon>Bacteria</taxon>
        <taxon>Bacillati</taxon>
        <taxon>Actinomycetota</taxon>
        <taxon>Actinomycetes</taxon>
        <taxon>Micrococcales</taxon>
        <taxon>Micrococcaceae</taxon>
        <taxon>Paeniglutamicibacter</taxon>
    </lineage>
</organism>
<dbReference type="Gene3D" id="1.20.1250.20">
    <property type="entry name" value="MFS general substrate transporter like domains"/>
    <property type="match status" value="2"/>
</dbReference>
<reference evidence="7 8" key="1">
    <citation type="submission" date="2021-03" db="EMBL/GenBank/DDBJ databases">
        <title>Sequencing the genomes of 1000 actinobacteria strains.</title>
        <authorList>
            <person name="Klenk H.-P."/>
        </authorList>
    </citation>
    <scope>NUCLEOTIDE SEQUENCE [LARGE SCALE GENOMIC DNA]</scope>
    <source>
        <strain evidence="7 8">DSM 15797</strain>
    </source>
</reference>
<comment type="caution">
    <text evidence="7">The sequence shown here is derived from an EMBL/GenBank/DDBJ whole genome shotgun (WGS) entry which is preliminary data.</text>
</comment>
<dbReference type="PANTHER" id="PTHR23542">
    <property type="match status" value="1"/>
</dbReference>
<feature type="domain" description="Major facilitator superfamily (MFS) profile" evidence="6">
    <location>
        <begin position="256"/>
        <end position="452"/>
    </location>
</feature>
<dbReference type="Proteomes" id="UP001296993">
    <property type="component" value="Unassembled WGS sequence"/>
</dbReference>
<dbReference type="InterPro" id="IPR020846">
    <property type="entry name" value="MFS_dom"/>
</dbReference>
<keyword evidence="2 5" id="KW-0812">Transmembrane</keyword>
<comment type="subcellular location">
    <subcellularLocation>
        <location evidence="1">Cell membrane</location>
        <topology evidence="1">Multi-pass membrane protein</topology>
    </subcellularLocation>
</comment>
<feature type="transmembrane region" description="Helical" evidence="5">
    <location>
        <begin position="405"/>
        <end position="428"/>
    </location>
</feature>
<dbReference type="SUPFAM" id="SSF103473">
    <property type="entry name" value="MFS general substrate transporter"/>
    <property type="match status" value="1"/>
</dbReference>
<evidence type="ECO:0000256" key="1">
    <source>
        <dbReference type="ARBA" id="ARBA00004651"/>
    </source>
</evidence>
<evidence type="ECO:0000313" key="7">
    <source>
        <dbReference type="EMBL" id="MBP2385243.1"/>
    </source>
</evidence>
<dbReference type="PROSITE" id="PS50850">
    <property type="entry name" value="MFS"/>
    <property type="match status" value="1"/>
</dbReference>
<dbReference type="RefSeq" id="WP_209996034.1">
    <property type="nucleotide sequence ID" value="NZ_BAAAJY010000012.1"/>
</dbReference>
<feature type="transmembrane region" description="Helical" evidence="5">
    <location>
        <begin position="320"/>
        <end position="339"/>
    </location>
</feature>